<feature type="signal peptide" evidence="1">
    <location>
        <begin position="1"/>
        <end position="20"/>
    </location>
</feature>
<protein>
    <recommendedName>
        <fullName evidence="4">Lipoprotein</fullName>
    </recommendedName>
</protein>
<accession>A0A6B3LPX5</accession>
<organism evidence="2 3">
    <name type="scientific">Pontibacter burrus</name>
    <dbReference type="NCBI Taxonomy" id="2704466"/>
    <lineage>
        <taxon>Bacteria</taxon>
        <taxon>Pseudomonadati</taxon>
        <taxon>Bacteroidota</taxon>
        <taxon>Cytophagia</taxon>
        <taxon>Cytophagales</taxon>
        <taxon>Hymenobacteraceae</taxon>
        <taxon>Pontibacter</taxon>
    </lineage>
</organism>
<reference evidence="2 3" key="1">
    <citation type="submission" date="2020-02" db="EMBL/GenBank/DDBJ databases">
        <authorList>
            <person name="Kim M.K."/>
        </authorList>
    </citation>
    <scope>NUCLEOTIDE SEQUENCE [LARGE SCALE GENOMIC DNA]</scope>
    <source>
        <strain evidence="2 3">BT327</strain>
    </source>
</reference>
<evidence type="ECO:0000313" key="3">
    <source>
        <dbReference type="Proteomes" id="UP000474777"/>
    </source>
</evidence>
<name>A0A6B3LPX5_9BACT</name>
<keyword evidence="3" id="KW-1185">Reference proteome</keyword>
<evidence type="ECO:0000256" key="1">
    <source>
        <dbReference type="SAM" id="SignalP"/>
    </source>
</evidence>
<feature type="chain" id="PRO_5025551585" description="Lipoprotein" evidence="1">
    <location>
        <begin position="21"/>
        <end position="138"/>
    </location>
</feature>
<dbReference type="EMBL" id="JAAGWD010000003">
    <property type="protein sequence ID" value="NEM97903.1"/>
    <property type="molecule type" value="Genomic_DNA"/>
</dbReference>
<gene>
    <name evidence="2" type="ORF">GXP69_09370</name>
</gene>
<keyword evidence="1" id="KW-0732">Signal</keyword>
<proteinExistence type="predicted"/>
<sequence>MKLKKLYLTLIVLLCFYASAFTAKQDAEPDYFVFGLLYGKCKSGECITVYKLENKSLFQYKEETAYYPPFNTFHNGDYIELSRDKYQQVSTVTAKIPQQLLQSQSGKIGTFTDVKQDKLYFEYSDNGVKKFWVINSNK</sequence>
<dbReference type="Proteomes" id="UP000474777">
    <property type="component" value="Unassembled WGS sequence"/>
</dbReference>
<dbReference type="RefSeq" id="WP_163914684.1">
    <property type="nucleotide sequence ID" value="NZ_JAAGWD010000003.1"/>
</dbReference>
<comment type="caution">
    <text evidence="2">The sequence shown here is derived from an EMBL/GenBank/DDBJ whole genome shotgun (WGS) entry which is preliminary data.</text>
</comment>
<evidence type="ECO:0000313" key="2">
    <source>
        <dbReference type="EMBL" id="NEM97903.1"/>
    </source>
</evidence>
<dbReference type="AlphaFoldDB" id="A0A6B3LPX5"/>
<evidence type="ECO:0008006" key="4">
    <source>
        <dbReference type="Google" id="ProtNLM"/>
    </source>
</evidence>